<name>A0A917FPK7_9BACL</name>
<keyword evidence="9" id="KW-1278">Translocase</keyword>
<dbReference type="SUPFAM" id="SSF52540">
    <property type="entry name" value="P-loop containing nucleoside triphosphate hydrolases"/>
    <property type="match status" value="2"/>
</dbReference>
<accession>A0A917FPK7</accession>
<evidence type="ECO:0000256" key="9">
    <source>
        <dbReference type="ARBA" id="ARBA00022967"/>
    </source>
</evidence>
<dbReference type="Proteomes" id="UP000637643">
    <property type="component" value="Unassembled WGS sequence"/>
</dbReference>
<dbReference type="CDD" id="cd03215">
    <property type="entry name" value="ABC_Carb_Monos_II"/>
    <property type="match status" value="1"/>
</dbReference>
<dbReference type="PROSITE" id="PS50893">
    <property type="entry name" value="ABC_TRANSPORTER_2"/>
    <property type="match status" value="2"/>
</dbReference>
<dbReference type="CDD" id="cd03216">
    <property type="entry name" value="ABC_Carb_Monos_I"/>
    <property type="match status" value="1"/>
</dbReference>
<dbReference type="InterPro" id="IPR003593">
    <property type="entry name" value="AAA+_ATPase"/>
</dbReference>
<dbReference type="GO" id="GO:0015749">
    <property type="term" value="P:monosaccharide transmembrane transport"/>
    <property type="evidence" value="ECO:0007669"/>
    <property type="project" value="UniProtKB-ARBA"/>
</dbReference>
<dbReference type="InterPro" id="IPR017871">
    <property type="entry name" value="ABC_transporter-like_CS"/>
</dbReference>
<evidence type="ECO:0000256" key="2">
    <source>
        <dbReference type="ARBA" id="ARBA00004533"/>
    </source>
</evidence>
<evidence type="ECO:0000256" key="1">
    <source>
        <dbReference type="ARBA" id="ARBA00004202"/>
    </source>
</evidence>
<dbReference type="FunFam" id="3.40.50.300:FF:000127">
    <property type="entry name" value="Ribose import ATP-binding protein RbsA"/>
    <property type="match status" value="1"/>
</dbReference>
<dbReference type="Pfam" id="PF00005">
    <property type="entry name" value="ABC_tran"/>
    <property type="match status" value="2"/>
</dbReference>
<evidence type="ECO:0000256" key="7">
    <source>
        <dbReference type="ARBA" id="ARBA00022741"/>
    </source>
</evidence>
<proteinExistence type="predicted"/>
<dbReference type="PROSITE" id="PS00211">
    <property type="entry name" value="ABC_TRANSPORTER_1"/>
    <property type="match status" value="1"/>
</dbReference>
<evidence type="ECO:0000256" key="8">
    <source>
        <dbReference type="ARBA" id="ARBA00022840"/>
    </source>
</evidence>
<dbReference type="PANTHER" id="PTHR43790">
    <property type="entry name" value="CARBOHYDRATE TRANSPORT ATP-BINDING PROTEIN MG119-RELATED"/>
    <property type="match status" value="1"/>
</dbReference>
<comment type="caution">
    <text evidence="12">The sequence shown here is derived from an EMBL/GenBank/DDBJ whole genome shotgun (WGS) entry which is preliminary data.</text>
</comment>
<keyword evidence="10" id="KW-0472">Membrane</keyword>
<organism evidence="12 13">
    <name type="scientific">Paenibacillus albidus</name>
    <dbReference type="NCBI Taxonomy" id="2041023"/>
    <lineage>
        <taxon>Bacteria</taxon>
        <taxon>Bacillati</taxon>
        <taxon>Bacillota</taxon>
        <taxon>Bacilli</taxon>
        <taxon>Bacillales</taxon>
        <taxon>Paenibacillaceae</taxon>
        <taxon>Paenibacillus</taxon>
    </lineage>
</organism>
<dbReference type="EMBL" id="BMKR01000024">
    <property type="protein sequence ID" value="GGF96092.1"/>
    <property type="molecule type" value="Genomic_DNA"/>
</dbReference>
<feature type="domain" description="ABC transporter" evidence="11">
    <location>
        <begin position="7"/>
        <end position="243"/>
    </location>
</feature>
<dbReference type="GO" id="GO:0016887">
    <property type="term" value="F:ATP hydrolysis activity"/>
    <property type="evidence" value="ECO:0007669"/>
    <property type="project" value="InterPro"/>
</dbReference>
<keyword evidence="5" id="KW-0762">Sugar transport</keyword>
<keyword evidence="8" id="KW-0067">ATP-binding</keyword>
<dbReference type="FunFam" id="3.40.50.300:FF:000126">
    <property type="entry name" value="Galactose/methyl galactoside import ATP-binding protein MglA"/>
    <property type="match status" value="1"/>
</dbReference>
<comment type="subcellular location">
    <subcellularLocation>
        <location evidence="2">Cell inner membrane</location>
    </subcellularLocation>
    <subcellularLocation>
        <location evidence="1">Cell membrane</location>
        <topology evidence="1">Peripheral membrane protein</topology>
    </subcellularLocation>
</comment>
<dbReference type="SMART" id="SM00382">
    <property type="entry name" value="AAA"/>
    <property type="match status" value="2"/>
</dbReference>
<dbReference type="RefSeq" id="WP_189029143.1">
    <property type="nucleotide sequence ID" value="NZ_BMKR01000024.1"/>
</dbReference>
<dbReference type="InterPro" id="IPR050107">
    <property type="entry name" value="ABC_carbohydrate_import_ATPase"/>
</dbReference>
<sequence>MEQSIKLRVSQIEKSFPGVKALDKIDFTVKKGSVHVLCGENGAGKSTLMKIINGIHQPDGGQIFIDEKPVKIGSPIQARNLGISMIFQELNYVPEMTVEENIFLGNLPANRFGKVDWKQVRQRTTELLRAENLPYSPTTLLKDLTVSDIQMLEIMKAISYKSDIIIMDEPTSAITHEEVDKMFVKIRELQARGVSIIYISHKLDEIFQIADEITVFRDGTVVESHPREELDIETVISLMVGRKLTNTYPKEEVEIGDTLLKVENLSGAGGYRNVSFHVRKGEMVGFAGLIGAGRTEVMRSLFGLDPIASGHVYIKGRKVTIKNVEQSIKNGMVMLSEDRRRYGIIPMRSVKENTTLSSLKSVFYRFRHHGKVEQDIVSDMFQKMRVKTPSMDTVIASLSGGNQQKVLLAKWMILGPDILILDEPTRGIDVGAKFEIYKLMTELVKEGKVVIMVSSELPELLGMCDRIYVMAKGTITGEISRGDFSQEQIMKYATGSITSNEVNRIER</sequence>
<protein>
    <submittedName>
        <fullName evidence="12">Monosaccharide-transporting ATPase</fullName>
    </submittedName>
</protein>
<gene>
    <name evidence="12" type="ORF">GCM10010912_46270</name>
</gene>
<feature type="domain" description="ABC transporter" evidence="11">
    <location>
        <begin position="253"/>
        <end position="497"/>
    </location>
</feature>
<evidence type="ECO:0000313" key="13">
    <source>
        <dbReference type="Proteomes" id="UP000637643"/>
    </source>
</evidence>
<keyword evidence="13" id="KW-1185">Reference proteome</keyword>
<dbReference type="GO" id="GO:0005524">
    <property type="term" value="F:ATP binding"/>
    <property type="evidence" value="ECO:0007669"/>
    <property type="project" value="UniProtKB-KW"/>
</dbReference>
<dbReference type="InterPro" id="IPR003439">
    <property type="entry name" value="ABC_transporter-like_ATP-bd"/>
</dbReference>
<evidence type="ECO:0000256" key="4">
    <source>
        <dbReference type="ARBA" id="ARBA00022475"/>
    </source>
</evidence>
<evidence type="ECO:0000256" key="6">
    <source>
        <dbReference type="ARBA" id="ARBA00022737"/>
    </source>
</evidence>
<reference evidence="12" key="2">
    <citation type="submission" date="2020-09" db="EMBL/GenBank/DDBJ databases">
        <authorList>
            <person name="Sun Q."/>
            <person name="Zhou Y."/>
        </authorList>
    </citation>
    <scope>NUCLEOTIDE SEQUENCE</scope>
    <source>
        <strain evidence="12">CGMCC 1.16134</strain>
    </source>
</reference>
<keyword evidence="4" id="KW-1003">Cell membrane</keyword>
<dbReference type="InterPro" id="IPR027417">
    <property type="entry name" value="P-loop_NTPase"/>
</dbReference>
<reference evidence="12" key="1">
    <citation type="journal article" date="2014" name="Int. J. Syst. Evol. Microbiol.">
        <title>Complete genome sequence of Corynebacterium casei LMG S-19264T (=DSM 44701T), isolated from a smear-ripened cheese.</title>
        <authorList>
            <consortium name="US DOE Joint Genome Institute (JGI-PGF)"/>
            <person name="Walter F."/>
            <person name="Albersmeier A."/>
            <person name="Kalinowski J."/>
            <person name="Ruckert C."/>
        </authorList>
    </citation>
    <scope>NUCLEOTIDE SEQUENCE</scope>
    <source>
        <strain evidence="12">CGMCC 1.16134</strain>
    </source>
</reference>
<keyword evidence="6" id="KW-0677">Repeat</keyword>
<evidence type="ECO:0000259" key="11">
    <source>
        <dbReference type="PROSITE" id="PS50893"/>
    </source>
</evidence>
<evidence type="ECO:0000313" key="12">
    <source>
        <dbReference type="EMBL" id="GGF96092.1"/>
    </source>
</evidence>
<dbReference type="GO" id="GO:0005886">
    <property type="term" value="C:plasma membrane"/>
    <property type="evidence" value="ECO:0007669"/>
    <property type="project" value="UniProtKB-SubCell"/>
</dbReference>
<evidence type="ECO:0000256" key="10">
    <source>
        <dbReference type="ARBA" id="ARBA00023136"/>
    </source>
</evidence>
<evidence type="ECO:0000256" key="3">
    <source>
        <dbReference type="ARBA" id="ARBA00022448"/>
    </source>
</evidence>
<keyword evidence="7" id="KW-0547">Nucleotide-binding</keyword>
<dbReference type="PANTHER" id="PTHR43790:SF3">
    <property type="entry name" value="D-ALLOSE IMPORT ATP-BINDING PROTEIN ALSA-RELATED"/>
    <property type="match status" value="1"/>
</dbReference>
<keyword evidence="3" id="KW-0813">Transport</keyword>
<dbReference type="AlphaFoldDB" id="A0A917FPK7"/>
<evidence type="ECO:0000256" key="5">
    <source>
        <dbReference type="ARBA" id="ARBA00022597"/>
    </source>
</evidence>
<dbReference type="Gene3D" id="3.40.50.300">
    <property type="entry name" value="P-loop containing nucleotide triphosphate hydrolases"/>
    <property type="match status" value="2"/>
</dbReference>